<dbReference type="Proteomes" id="UP000793456">
    <property type="component" value="Chromosome XIV"/>
</dbReference>
<dbReference type="EMBL" id="CM011687">
    <property type="protein sequence ID" value="TMS11011.1"/>
    <property type="molecule type" value="Genomic_DNA"/>
</dbReference>
<name>A0ACD3QWD9_LARCR</name>
<evidence type="ECO:0000313" key="2">
    <source>
        <dbReference type="Proteomes" id="UP000793456"/>
    </source>
</evidence>
<keyword evidence="2" id="KW-1185">Reference proteome</keyword>
<accession>A0ACD3QWD9</accession>
<protein>
    <submittedName>
        <fullName evidence="1">Uncharacterized protein</fullName>
    </submittedName>
</protein>
<comment type="caution">
    <text evidence="1">The sequence shown here is derived from an EMBL/GenBank/DDBJ whole genome shotgun (WGS) entry which is preliminary data.</text>
</comment>
<feature type="non-terminal residue" evidence="1">
    <location>
        <position position="73"/>
    </location>
</feature>
<organism evidence="1 2">
    <name type="scientific">Larimichthys crocea</name>
    <name type="common">Large yellow croaker</name>
    <name type="synonym">Pseudosciaena crocea</name>
    <dbReference type="NCBI Taxonomy" id="215358"/>
    <lineage>
        <taxon>Eukaryota</taxon>
        <taxon>Metazoa</taxon>
        <taxon>Chordata</taxon>
        <taxon>Craniata</taxon>
        <taxon>Vertebrata</taxon>
        <taxon>Euteleostomi</taxon>
        <taxon>Actinopterygii</taxon>
        <taxon>Neopterygii</taxon>
        <taxon>Teleostei</taxon>
        <taxon>Neoteleostei</taxon>
        <taxon>Acanthomorphata</taxon>
        <taxon>Eupercaria</taxon>
        <taxon>Sciaenidae</taxon>
        <taxon>Larimichthys</taxon>
    </lineage>
</organism>
<gene>
    <name evidence="1" type="ORF">E3U43_020004</name>
</gene>
<feature type="non-terminal residue" evidence="1">
    <location>
        <position position="1"/>
    </location>
</feature>
<evidence type="ECO:0000313" key="1">
    <source>
        <dbReference type="EMBL" id="TMS11011.1"/>
    </source>
</evidence>
<proteinExistence type="predicted"/>
<sequence>GMIDGGEENSSGKKSPDNSSCLPDTMMNPNRPSAEKSNQRPPAHLDALLSLAHFQLPFCSPLMPAFLPRHLSD</sequence>
<reference evidence="1" key="1">
    <citation type="submission" date="2018-11" db="EMBL/GenBank/DDBJ databases">
        <title>The sequence and de novo assembly of Larimichthys crocea genome using PacBio and Hi-C technologies.</title>
        <authorList>
            <person name="Xu P."/>
            <person name="Chen B."/>
            <person name="Zhou Z."/>
            <person name="Ke Q."/>
            <person name="Wu Y."/>
            <person name="Bai H."/>
            <person name="Pu F."/>
        </authorList>
    </citation>
    <scope>NUCLEOTIDE SEQUENCE</scope>
    <source>
        <tissue evidence="1">Muscle</tissue>
    </source>
</reference>